<gene>
    <name evidence="2" type="ORF">GTPT_2660</name>
</gene>
<accession>A0A085JDC4</accession>
<evidence type="ECO:0000313" key="2">
    <source>
        <dbReference type="EMBL" id="KFD18470.1"/>
    </source>
</evidence>
<organism evidence="2 3">
    <name type="scientific">Tatumella ptyseos ATCC 33301</name>
    <dbReference type="NCBI Taxonomy" id="1005995"/>
    <lineage>
        <taxon>Bacteria</taxon>
        <taxon>Pseudomonadati</taxon>
        <taxon>Pseudomonadota</taxon>
        <taxon>Gammaproteobacteria</taxon>
        <taxon>Enterobacterales</taxon>
        <taxon>Erwiniaceae</taxon>
        <taxon>Tatumella</taxon>
    </lineage>
</organism>
<dbReference type="OrthoDB" id="7220054at2"/>
<dbReference type="RefSeq" id="WP_029989351.1">
    <property type="nucleotide sequence ID" value="NZ_ATMJ01000001.1"/>
</dbReference>
<dbReference type="eggNOG" id="COG2165">
    <property type="taxonomic scope" value="Bacteria"/>
</dbReference>
<keyword evidence="3" id="KW-1185">Reference proteome</keyword>
<dbReference type="AlphaFoldDB" id="A0A085JDC4"/>
<evidence type="ECO:0000259" key="1">
    <source>
        <dbReference type="Pfam" id="PF04917"/>
    </source>
</evidence>
<evidence type="ECO:0000313" key="3">
    <source>
        <dbReference type="Proteomes" id="UP000028602"/>
    </source>
</evidence>
<dbReference type="InterPro" id="IPR007001">
    <property type="entry name" value="Shufflon_N"/>
</dbReference>
<comment type="caution">
    <text evidence="2">The sequence shown here is derived from an EMBL/GenBank/DDBJ whole genome shotgun (WGS) entry which is preliminary data.</text>
</comment>
<dbReference type="Proteomes" id="UP000028602">
    <property type="component" value="Unassembled WGS sequence"/>
</dbReference>
<protein>
    <submittedName>
        <fullName evidence="2">PilV family protein</fullName>
    </submittedName>
</protein>
<sequence>MENIHRGDTLFSLSLVLALILIAAPIGYQRYSDYLQLQEWTVTARETDMFSGAAERYLKDNYGELQKHLLAEKFIAIDAEQLRQQGYLDKNISLINNEGQSYTAYFTLDNLTDKNITGLLLSRQGTVLSEKGMRYIARLMHGESGYISKDNQATGVDGSWKLNTTESGIPAARGHLVTLFSADTMQSVFSESDRLYRYTVPGHPELNQMHADMDLTQHGIRNAGEITGKNISLSGSLAADSVSAKAGLWSDGTITGETDIRTVTGSLVTRGDKGWINSTHNGGFYMDDDQWVKVWKDKGIETGGEIKGGKISSDGRMTTREYLEVQGSASLNSACNEDGLMANGGNSGILFCYNGQWTGYMKNSVQLSSLGGRTGSYQGVNGTGEMVWMSATGGNSSLNRSAGDGYCYNFADLSAAVNGIIVAHNSSQGKNITPSTSVLFAIPPGASFSVSSRPGQLYGCGSGQFSVSAYQ</sequence>
<reference evidence="2 3" key="1">
    <citation type="submission" date="2014-05" db="EMBL/GenBank/DDBJ databases">
        <title>ATOL: Assembling a taxonomically balanced genome-scale reconstruction of the evolutionary history of the Enterobacteriaceae.</title>
        <authorList>
            <person name="Plunkett G.III."/>
            <person name="Neeno-Eckwall E.C."/>
            <person name="Glasner J.D."/>
            <person name="Perna N.T."/>
        </authorList>
    </citation>
    <scope>NUCLEOTIDE SEQUENCE [LARGE SCALE GENOMIC DNA]</scope>
    <source>
        <strain evidence="2 3">ATCC 33301</strain>
    </source>
</reference>
<dbReference type="EMBL" id="JMPR01000038">
    <property type="protein sequence ID" value="KFD18470.1"/>
    <property type="molecule type" value="Genomic_DNA"/>
</dbReference>
<dbReference type="Pfam" id="PF04917">
    <property type="entry name" value="Shufflon_N"/>
    <property type="match status" value="1"/>
</dbReference>
<name>A0A085JDC4_9GAMM</name>
<proteinExistence type="predicted"/>
<feature type="domain" description="Bacterial shufflon protein N-terminal" evidence="1">
    <location>
        <begin position="33"/>
        <end position="355"/>
    </location>
</feature>